<dbReference type="AlphaFoldDB" id="A0A6L7G2V0"/>
<dbReference type="Proteomes" id="UP000477911">
    <property type="component" value="Unassembled WGS sequence"/>
</dbReference>
<dbReference type="InterPro" id="IPR052893">
    <property type="entry name" value="TCS_response_regulator"/>
</dbReference>
<dbReference type="SMART" id="SM00448">
    <property type="entry name" value="REC"/>
    <property type="match status" value="1"/>
</dbReference>
<evidence type="ECO:0000259" key="2">
    <source>
        <dbReference type="PROSITE" id="PS50110"/>
    </source>
</evidence>
<dbReference type="Gene3D" id="3.40.50.2300">
    <property type="match status" value="1"/>
</dbReference>
<dbReference type="EMBL" id="WUMU01000003">
    <property type="protein sequence ID" value="MXN16903.1"/>
    <property type="molecule type" value="Genomic_DNA"/>
</dbReference>
<name>A0A6L7G2V0_9RHOB</name>
<dbReference type="InterPro" id="IPR001789">
    <property type="entry name" value="Sig_transdc_resp-reg_receiver"/>
</dbReference>
<evidence type="ECO:0000256" key="1">
    <source>
        <dbReference type="PROSITE-ProRule" id="PRU00169"/>
    </source>
</evidence>
<evidence type="ECO:0000313" key="4">
    <source>
        <dbReference type="Proteomes" id="UP000477911"/>
    </source>
</evidence>
<accession>A0A6L7G2V0</accession>
<gene>
    <name evidence="3" type="ORF">GR170_03580</name>
</gene>
<feature type="domain" description="Response regulatory" evidence="2">
    <location>
        <begin position="3"/>
        <end position="133"/>
    </location>
</feature>
<sequence>MIPTYIVDDVESDRYIARRRLSKTGLFGPVQEAPGGSEFLDLYFAGTDAEAPPPLILMDINMPELSGFETLEALRLRLAGDPGTGARNQVVAVFSSSDNERDIERSSALGIVQHFFTKPLDDAAIAEILETYRASGAL</sequence>
<dbReference type="PROSITE" id="PS50110">
    <property type="entry name" value="RESPONSE_REGULATORY"/>
    <property type="match status" value="1"/>
</dbReference>
<comment type="caution">
    <text evidence="3">The sequence shown here is derived from an EMBL/GenBank/DDBJ whole genome shotgun (WGS) entry which is preliminary data.</text>
</comment>
<reference evidence="3 4" key="1">
    <citation type="submission" date="2019-12" db="EMBL/GenBank/DDBJ databases">
        <authorList>
            <person name="Li M."/>
        </authorList>
    </citation>
    <scope>NUCLEOTIDE SEQUENCE [LARGE SCALE GENOMIC DNA]</scope>
    <source>
        <strain evidence="3 4">GBMRC 2024</strain>
    </source>
</reference>
<protein>
    <submittedName>
        <fullName evidence="3">Response regulator</fullName>
    </submittedName>
</protein>
<dbReference type="PANTHER" id="PTHR44520">
    <property type="entry name" value="RESPONSE REGULATOR RCP1-RELATED"/>
    <property type="match status" value="1"/>
</dbReference>
<dbReference type="RefSeq" id="WP_160891704.1">
    <property type="nucleotide sequence ID" value="NZ_WUMU01000003.1"/>
</dbReference>
<feature type="modified residue" description="4-aspartylphosphate" evidence="1">
    <location>
        <position position="59"/>
    </location>
</feature>
<dbReference type="GO" id="GO:0000160">
    <property type="term" value="P:phosphorelay signal transduction system"/>
    <property type="evidence" value="ECO:0007669"/>
    <property type="project" value="InterPro"/>
</dbReference>
<keyword evidence="1" id="KW-0597">Phosphoprotein</keyword>
<evidence type="ECO:0000313" key="3">
    <source>
        <dbReference type="EMBL" id="MXN16903.1"/>
    </source>
</evidence>
<dbReference type="PANTHER" id="PTHR44520:SF1">
    <property type="entry name" value="TWO-COMPONENT SYSTEM REGULATORY PROTEIN"/>
    <property type="match status" value="1"/>
</dbReference>
<dbReference type="Pfam" id="PF00072">
    <property type="entry name" value="Response_reg"/>
    <property type="match status" value="1"/>
</dbReference>
<keyword evidence="4" id="KW-1185">Reference proteome</keyword>
<proteinExistence type="predicted"/>
<dbReference type="InterPro" id="IPR011006">
    <property type="entry name" value="CheY-like_superfamily"/>
</dbReference>
<dbReference type="SUPFAM" id="SSF52172">
    <property type="entry name" value="CheY-like"/>
    <property type="match status" value="1"/>
</dbReference>
<organism evidence="3 4">
    <name type="scientific">Pseudooceanicola albus</name>
    <dbReference type="NCBI Taxonomy" id="2692189"/>
    <lineage>
        <taxon>Bacteria</taxon>
        <taxon>Pseudomonadati</taxon>
        <taxon>Pseudomonadota</taxon>
        <taxon>Alphaproteobacteria</taxon>
        <taxon>Rhodobacterales</taxon>
        <taxon>Paracoccaceae</taxon>
        <taxon>Pseudooceanicola</taxon>
    </lineage>
</organism>